<dbReference type="InterPro" id="IPR043504">
    <property type="entry name" value="Peptidase_S1_PA_chymotrypsin"/>
</dbReference>
<evidence type="ECO:0000313" key="7">
    <source>
        <dbReference type="Proteomes" id="UP000266273"/>
    </source>
</evidence>
<dbReference type="Gene3D" id="1.25.40.10">
    <property type="entry name" value="Tetratricopeptide repeat domain"/>
    <property type="match status" value="1"/>
</dbReference>
<gene>
    <name evidence="6" type="ORF">BXY53_1969</name>
</gene>
<dbReference type="Gene3D" id="2.40.10.10">
    <property type="entry name" value="Trypsin-like serine proteases"/>
    <property type="match status" value="2"/>
</dbReference>
<feature type="domain" description="PDZ" evidence="5">
    <location>
        <begin position="202"/>
        <end position="308"/>
    </location>
</feature>
<sequence>MQIVRYCLVVFVAAALQIAPVHALPPETVQSVVSVLPVWPDKPQGGPDVPPGTAPEGSGIVVDGDASSALIATAWHVIKPAERIDVQLRDGRIVPAEVVGHDAATDIALLRVDADLAAFEPAPRPQLGQRVCAVANAYGLGLSVSCGVVSALDVSDAGFNPVEDFVQTDAAANPGSSGGALVDEEGRLVGMMAAIFAAKSDTNIGINFAISAPLLERVVEDLRDDGTVERVSPGWRLSNLSREAQAEVAGVRVVQVAEDGVASGAGVEPGDIIQRIGPRRIQSVKDAIAALALVRPGEKTHVTLLREGERRQVTLSFGAREARAATEASECPHPEPVCAVRAAVFRIKSFDPEASAVRIAPDLLVTNRHVVGDRADVTVFTSGGELKGRVVPSAYRGDLALVQVKGLPRDAAVLDIDGERATADASRYYAVGADANREKVRVFAPGKLNLGPSDGAPFGRVHVSAAMRPGVSGGALVDETGRLVGIVVGGGEGRNEAMPVREVVELLALRDAAEAGTVQAELGGALVRCAAALDEAEEAPPNAWLSKDTLASIREDCRASENPGQFLRAGRLLATAGERDAAIAFMQAAVDRVPHSLNARISLLVALQLAGRFEQMVDHARWVMEVLPADPQALRFAIQAGVWGGDNRLAETAYGKLKQVDPRQAEAARRFIDNAPPAPRPR</sequence>
<keyword evidence="4" id="KW-0732">Signal</keyword>
<dbReference type="SMART" id="SM00228">
    <property type="entry name" value="PDZ"/>
    <property type="match status" value="1"/>
</dbReference>
<proteinExistence type="inferred from homology"/>
<keyword evidence="7" id="KW-1185">Reference proteome</keyword>
<dbReference type="InterPro" id="IPR001940">
    <property type="entry name" value="Peptidase_S1C"/>
</dbReference>
<dbReference type="SUPFAM" id="SSF50156">
    <property type="entry name" value="PDZ domain-like"/>
    <property type="match status" value="1"/>
</dbReference>
<dbReference type="GO" id="GO:0006508">
    <property type="term" value="P:proteolysis"/>
    <property type="evidence" value="ECO:0007669"/>
    <property type="project" value="UniProtKB-KW"/>
</dbReference>
<dbReference type="Gene3D" id="2.30.42.10">
    <property type="match status" value="1"/>
</dbReference>
<accession>A0A397Q6G6</accession>
<dbReference type="OrthoDB" id="7358927at2"/>
<dbReference type="GO" id="GO:0004252">
    <property type="term" value="F:serine-type endopeptidase activity"/>
    <property type="evidence" value="ECO:0007669"/>
    <property type="project" value="InterPro"/>
</dbReference>
<dbReference type="PANTHER" id="PTHR43343">
    <property type="entry name" value="PEPTIDASE S12"/>
    <property type="match status" value="1"/>
</dbReference>
<comment type="similarity">
    <text evidence="1">Belongs to the peptidase S1C family.</text>
</comment>
<feature type="chain" id="PRO_5017484246" evidence="4">
    <location>
        <begin position="24"/>
        <end position="682"/>
    </location>
</feature>
<organism evidence="6 7">
    <name type="scientific">Dichotomicrobium thermohalophilum</name>
    <dbReference type="NCBI Taxonomy" id="933063"/>
    <lineage>
        <taxon>Bacteria</taxon>
        <taxon>Pseudomonadati</taxon>
        <taxon>Pseudomonadota</taxon>
        <taxon>Alphaproteobacteria</taxon>
        <taxon>Hyphomicrobiales</taxon>
        <taxon>Hyphomicrobiaceae</taxon>
        <taxon>Dichotomicrobium</taxon>
    </lineage>
</organism>
<evidence type="ECO:0000256" key="2">
    <source>
        <dbReference type="ARBA" id="ARBA00022670"/>
    </source>
</evidence>
<dbReference type="Gene3D" id="2.40.10.120">
    <property type="match status" value="1"/>
</dbReference>
<keyword evidence="2 6" id="KW-0645">Protease</keyword>
<dbReference type="InterPro" id="IPR011990">
    <property type="entry name" value="TPR-like_helical_dom_sf"/>
</dbReference>
<dbReference type="RefSeq" id="WP_119061611.1">
    <property type="nucleotide sequence ID" value="NZ_QXDF01000001.1"/>
</dbReference>
<dbReference type="PANTHER" id="PTHR43343:SF3">
    <property type="entry name" value="PROTEASE DO-LIKE 8, CHLOROPLASTIC"/>
    <property type="match status" value="1"/>
</dbReference>
<name>A0A397Q6G6_9HYPH</name>
<dbReference type="Pfam" id="PF13180">
    <property type="entry name" value="PDZ_2"/>
    <property type="match status" value="1"/>
</dbReference>
<dbReference type="SUPFAM" id="SSF50494">
    <property type="entry name" value="Trypsin-like serine proteases"/>
    <property type="match status" value="2"/>
</dbReference>
<evidence type="ECO:0000256" key="3">
    <source>
        <dbReference type="ARBA" id="ARBA00022801"/>
    </source>
</evidence>
<evidence type="ECO:0000256" key="1">
    <source>
        <dbReference type="ARBA" id="ARBA00010541"/>
    </source>
</evidence>
<dbReference type="PRINTS" id="PR00834">
    <property type="entry name" value="PROTEASES2C"/>
</dbReference>
<feature type="signal peptide" evidence="4">
    <location>
        <begin position="1"/>
        <end position="23"/>
    </location>
</feature>
<dbReference type="InterPro" id="IPR009003">
    <property type="entry name" value="Peptidase_S1_PA"/>
</dbReference>
<evidence type="ECO:0000256" key="4">
    <source>
        <dbReference type="SAM" id="SignalP"/>
    </source>
</evidence>
<dbReference type="EMBL" id="QXDF01000001">
    <property type="protein sequence ID" value="RIA56856.1"/>
    <property type="molecule type" value="Genomic_DNA"/>
</dbReference>
<dbReference type="InterPro" id="IPR001478">
    <property type="entry name" value="PDZ"/>
</dbReference>
<evidence type="ECO:0000313" key="6">
    <source>
        <dbReference type="EMBL" id="RIA56856.1"/>
    </source>
</evidence>
<comment type="caution">
    <text evidence="6">The sequence shown here is derived from an EMBL/GenBank/DDBJ whole genome shotgun (WGS) entry which is preliminary data.</text>
</comment>
<dbReference type="Proteomes" id="UP000266273">
    <property type="component" value="Unassembled WGS sequence"/>
</dbReference>
<dbReference type="AlphaFoldDB" id="A0A397Q6G6"/>
<dbReference type="SUPFAM" id="SSF48452">
    <property type="entry name" value="TPR-like"/>
    <property type="match status" value="1"/>
</dbReference>
<evidence type="ECO:0000259" key="5">
    <source>
        <dbReference type="SMART" id="SM00228"/>
    </source>
</evidence>
<dbReference type="InterPro" id="IPR036034">
    <property type="entry name" value="PDZ_sf"/>
</dbReference>
<protein>
    <submittedName>
        <fullName evidence="6">S1-C subfamily serine protease</fullName>
    </submittedName>
</protein>
<dbReference type="Pfam" id="PF13365">
    <property type="entry name" value="Trypsin_2"/>
    <property type="match status" value="2"/>
</dbReference>
<keyword evidence="3" id="KW-0378">Hydrolase</keyword>
<reference evidence="6 7" key="1">
    <citation type="submission" date="2018-08" db="EMBL/GenBank/DDBJ databases">
        <title>Genomic Encyclopedia of Archaeal and Bacterial Type Strains, Phase II (KMG-II): from individual species to whole genera.</title>
        <authorList>
            <person name="Goeker M."/>
        </authorList>
    </citation>
    <scope>NUCLEOTIDE SEQUENCE [LARGE SCALE GENOMIC DNA]</scope>
    <source>
        <strain evidence="6 7">DSM 5002</strain>
    </source>
</reference>
<dbReference type="InterPro" id="IPR051201">
    <property type="entry name" value="Chloro_Bact_Ser_Proteases"/>
</dbReference>